<dbReference type="InterPro" id="IPR000742">
    <property type="entry name" value="EGF"/>
</dbReference>
<dbReference type="PANTHER" id="PTHR24043:SF8">
    <property type="entry name" value="EGF-LIKE DOMAIN-CONTAINING PROTEIN"/>
    <property type="match status" value="1"/>
</dbReference>
<name>A0A8B8BQT4_CRAVI</name>
<dbReference type="GeneID" id="111112175"/>
<keyword evidence="2" id="KW-0812">Transmembrane</keyword>
<keyword evidence="2" id="KW-0472">Membrane</keyword>
<dbReference type="AlphaFoldDB" id="A0A8B8BQT4"/>
<dbReference type="KEGG" id="cvn:111112175"/>
<dbReference type="InterPro" id="IPR042635">
    <property type="entry name" value="MEGF10/SREC1/2-like"/>
</dbReference>
<dbReference type="SMART" id="SM00181">
    <property type="entry name" value="EGF"/>
    <property type="match status" value="4"/>
</dbReference>
<evidence type="ECO:0000256" key="3">
    <source>
        <dbReference type="SAM" id="SignalP"/>
    </source>
</evidence>
<reference evidence="6" key="1">
    <citation type="submission" date="2025-08" db="UniProtKB">
        <authorList>
            <consortium name="RefSeq"/>
        </authorList>
    </citation>
    <scope>IDENTIFICATION</scope>
    <source>
        <tissue evidence="6">Whole sample</tissue>
    </source>
</reference>
<keyword evidence="2" id="KW-1133">Transmembrane helix</keyword>
<feature type="transmembrane region" description="Helical" evidence="2">
    <location>
        <begin position="420"/>
        <end position="443"/>
    </location>
</feature>
<dbReference type="Gene3D" id="2.170.300.10">
    <property type="entry name" value="Tie2 ligand-binding domain superfamily"/>
    <property type="match status" value="1"/>
</dbReference>
<keyword evidence="3" id="KW-0732">Signal</keyword>
<dbReference type="PANTHER" id="PTHR24043">
    <property type="entry name" value="SCAVENGER RECEPTOR CLASS F"/>
    <property type="match status" value="1"/>
</dbReference>
<protein>
    <submittedName>
        <fullName evidence="6">Protein draper-like isoform X1</fullName>
    </submittedName>
</protein>
<feature type="domain" description="EGF-like" evidence="4">
    <location>
        <begin position="201"/>
        <end position="230"/>
    </location>
</feature>
<sequence>MSSAGLYVCFGLLSMSSAYENIALNKSSYQQYPYPEIPALPSFLTEAHNAVDGLKSNLSVFGGQCAQSGNNQQNATWWVNLTSVLSIHHITIYYRTENRQWGPTNGYTGRFLGFSLYISNSTNKSDGVVCFKDISYTESTIPAVFNTTCPVHGQYVIYFNERSQGVTYPDDYSTYAFNELCELEVFGCPIPGYYGITCSIPCPDPNCRYCHIETGACQGCKPGTRGHRCEIACPFGFFGQDCVNSCNNTCKGCNTVNGVCDTGCYPGWKGKYCHEECDKTYGPGCTETCGHCFDSKPCHHINGSCVNGCASGFLGDACMKACDNAYGLGCREPCGNCLDSKPCDHTNGSCLNGCAAGFKGDTCKEVCDSGYYGMKCLQECSSFCKLSKSCHHVSGHCKDGCKNGWQGMDCLEVESEKQSFYGVLGVLCGSLLLNGIFIAYIIILRKSRNRRSKQHHTNTKTLNTIAVEHDKNVPNVNDGYQELGEIGKNDTTYDVLQ</sequence>
<feature type="domain" description="EGF-like" evidence="4">
    <location>
        <begin position="379"/>
        <end position="411"/>
    </location>
</feature>
<feature type="domain" description="EGF-like" evidence="4">
    <location>
        <begin position="241"/>
        <end position="274"/>
    </location>
</feature>
<evidence type="ECO:0000313" key="5">
    <source>
        <dbReference type="Proteomes" id="UP000694844"/>
    </source>
</evidence>
<accession>A0A8B8BQT4</accession>
<gene>
    <name evidence="6" type="primary">LOC111112175</name>
</gene>
<keyword evidence="5" id="KW-1185">Reference proteome</keyword>
<keyword evidence="1" id="KW-0245">EGF-like domain</keyword>
<evidence type="ECO:0000259" key="4">
    <source>
        <dbReference type="SMART" id="SM00181"/>
    </source>
</evidence>
<evidence type="ECO:0000256" key="1">
    <source>
        <dbReference type="ARBA" id="ARBA00022536"/>
    </source>
</evidence>
<evidence type="ECO:0000313" key="6">
    <source>
        <dbReference type="RefSeq" id="XP_022305271.1"/>
    </source>
</evidence>
<feature type="chain" id="PRO_5034811245" evidence="3">
    <location>
        <begin position="19"/>
        <end position="497"/>
    </location>
</feature>
<organism evidence="5 6">
    <name type="scientific">Crassostrea virginica</name>
    <name type="common">Eastern oyster</name>
    <dbReference type="NCBI Taxonomy" id="6565"/>
    <lineage>
        <taxon>Eukaryota</taxon>
        <taxon>Metazoa</taxon>
        <taxon>Spiralia</taxon>
        <taxon>Lophotrochozoa</taxon>
        <taxon>Mollusca</taxon>
        <taxon>Bivalvia</taxon>
        <taxon>Autobranchia</taxon>
        <taxon>Pteriomorphia</taxon>
        <taxon>Ostreida</taxon>
        <taxon>Ostreoidea</taxon>
        <taxon>Ostreidae</taxon>
        <taxon>Crassostrea</taxon>
    </lineage>
</organism>
<dbReference type="OrthoDB" id="409374at2759"/>
<dbReference type="RefSeq" id="XP_022305271.1">
    <property type="nucleotide sequence ID" value="XM_022449563.1"/>
</dbReference>
<dbReference type="Proteomes" id="UP000694844">
    <property type="component" value="Chromosome 9"/>
</dbReference>
<dbReference type="SUPFAM" id="SSF49785">
    <property type="entry name" value="Galactose-binding domain-like"/>
    <property type="match status" value="1"/>
</dbReference>
<feature type="signal peptide" evidence="3">
    <location>
        <begin position="1"/>
        <end position="18"/>
    </location>
</feature>
<feature type="domain" description="EGF-like" evidence="4">
    <location>
        <begin position="336"/>
        <end position="377"/>
    </location>
</feature>
<evidence type="ECO:0000256" key="2">
    <source>
        <dbReference type="SAM" id="Phobius"/>
    </source>
</evidence>
<dbReference type="Gene3D" id="2.60.120.260">
    <property type="entry name" value="Galactose-binding domain-like"/>
    <property type="match status" value="1"/>
</dbReference>
<proteinExistence type="predicted"/>
<dbReference type="InterPro" id="IPR008979">
    <property type="entry name" value="Galactose-bd-like_sf"/>
</dbReference>
<dbReference type="GO" id="GO:0005044">
    <property type="term" value="F:scavenger receptor activity"/>
    <property type="evidence" value="ECO:0007669"/>
    <property type="project" value="InterPro"/>
</dbReference>